<dbReference type="Gene3D" id="1.10.565.10">
    <property type="entry name" value="Retinoid X Receptor"/>
    <property type="match status" value="1"/>
</dbReference>
<dbReference type="PRINTS" id="PR00398">
    <property type="entry name" value="STRDHORMONER"/>
</dbReference>
<evidence type="ECO:0000313" key="6">
    <source>
        <dbReference type="Proteomes" id="UP000580250"/>
    </source>
</evidence>
<dbReference type="InterPro" id="IPR000536">
    <property type="entry name" value="Nucl_hrmn_rcpt_lig-bd"/>
</dbReference>
<protein>
    <recommendedName>
        <fullName evidence="4">NR LBD domain-containing protein</fullName>
    </recommendedName>
</protein>
<dbReference type="SUPFAM" id="SSF48508">
    <property type="entry name" value="Nuclear receptor ligand-binding domain"/>
    <property type="match status" value="1"/>
</dbReference>
<name>A0A6V7U3I7_MELEN</name>
<keyword evidence="3" id="KW-0675">Receptor</keyword>
<dbReference type="PROSITE" id="PS51843">
    <property type="entry name" value="NR_LBD"/>
    <property type="match status" value="1"/>
</dbReference>
<reference evidence="5 6" key="1">
    <citation type="submission" date="2020-08" db="EMBL/GenBank/DDBJ databases">
        <authorList>
            <person name="Koutsovoulos G."/>
            <person name="Danchin GJ E."/>
        </authorList>
    </citation>
    <scope>NUCLEOTIDE SEQUENCE [LARGE SCALE GENOMIC DNA]</scope>
</reference>
<feature type="domain" description="NR LBD" evidence="4">
    <location>
        <begin position="86"/>
        <end position="246"/>
    </location>
</feature>
<dbReference type="PANTHER" id="PTHR24083">
    <property type="entry name" value="NUCLEAR HORMONE RECEPTOR"/>
    <property type="match status" value="1"/>
</dbReference>
<dbReference type="InterPro" id="IPR050274">
    <property type="entry name" value="Nuclear_hormone_rcpt_NR2"/>
</dbReference>
<dbReference type="OrthoDB" id="10645651at2759"/>
<gene>
    <name evidence="5" type="ORF">MENT_LOCUS7464</name>
</gene>
<dbReference type="InterPro" id="IPR001723">
    <property type="entry name" value="Nuclear_hrmn_rcpt"/>
</dbReference>
<evidence type="ECO:0000256" key="1">
    <source>
        <dbReference type="ARBA" id="ARBA00023015"/>
    </source>
</evidence>
<dbReference type="EMBL" id="CAJEWN010000031">
    <property type="protein sequence ID" value="CAD2143152.1"/>
    <property type="molecule type" value="Genomic_DNA"/>
</dbReference>
<dbReference type="InterPro" id="IPR035500">
    <property type="entry name" value="NHR-like_dom_sf"/>
</dbReference>
<dbReference type="AlphaFoldDB" id="A0A6V7U3I7"/>
<evidence type="ECO:0000256" key="2">
    <source>
        <dbReference type="ARBA" id="ARBA00023163"/>
    </source>
</evidence>
<keyword evidence="1" id="KW-0805">Transcription regulation</keyword>
<evidence type="ECO:0000256" key="3">
    <source>
        <dbReference type="ARBA" id="ARBA00023170"/>
    </source>
</evidence>
<keyword evidence="2" id="KW-0804">Transcription</keyword>
<dbReference type="SUPFAM" id="SSF57716">
    <property type="entry name" value="Glucocorticoid receptor-like (DNA-binding domain)"/>
    <property type="match status" value="1"/>
</dbReference>
<proteinExistence type="predicted"/>
<accession>A0A6V7U3I7</accession>
<sequence length="246" mass="27832">MNVAIKCKSCRFDKCILAGMRIQTIRGFYSRSLPEIYELIEQKRNELRAKGKYIENVETKSETYIKPGSLFVNKDNLIIDFLISVEKNAKRCQERGAISLEAIGFVLKNGFFKKPPAALMEDLLLIVDIGKTMPSFNELDLSDQICLLTQITMPLSILLLAYYSYTKKYNAVIMPTGSGLSMALGFSGEYYKGDKTIAKLSKKVFIDSMEPFTQVQLTEEEYVLLRAIIFCHSFTDGLSKQGKNCC</sequence>
<organism evidence="5 6">
    <name type="scientific">Meloidogyne enterolobii</name>
    <name type="common">Root-knot nematode worm</name>
    <name type="synonym">Meloidogyne mayaguensis</name>
    <dbReference type="NCBI Taxonomy" id="390850"/>
    <lineage>
        <taxon>Eukaryota</taxon>
        <taxon>Metazoa</taxon>
        <taxon>Ecdysozoa</taxon>
        <taxon>Nematoda</taxon>
        <taxon>Chromadorea</taxon>
        <taxon>Rhabditida</taxon>
        <taxon>Tylenchina</taxon>
        <taxon>Tylenchomorpha</taxon>
        <taxon>Tylenchoidea</taxon>
        <taxon>Meloidogynidae</taxon>
        <taxon>Meloidogyninae</taxon>
        <taxon>Meloidogyne</taxon>
    </lineage>
</organism>
<evidence type="ECO:0000313" key="5">
    <source>
        <dbReference type="EMBL" id="CAD2143152.1"/>
    </source>
</evidence>
<dbReference type="Proteomes" id="UP000580250">
    <property type="component" value="Unassembled WGS sequence"/>
</dbReference>
<evidence type="ECO:0000259" key="4">
    <source>
        <dbReference type="PROSITE" id="PS51843"/>
    </source>
</evidence>
<dbReference type="Pfam" id="PF00104">
    <property type="entry name" value="Hormone_recep"/>
    <property type="match status" value="1"/>
</dbReference>
<comment type="caution">
    <text evidence="5">The sequence shown here is derived from an EMBL/GenBank/DDBJ whole genome shotgun (WGS) entry which is preliminary data.</text>
</comment>